<organism evidence="7 8">
    <name type="scientific">Lachancea lanzarotensis</name>
    <dbReference type="NCBI Taxonomy" id="1245769"/>
    <lineage>
        <taxon>Eukaryota</taxon>
        <taxon>Fungi</taxon>
        <taxon>Dikarya</taxon>
        <taxon>Ascomycota</taxon>
        <taxon>Saccharomycotina</taxon>
        <taxon>Saccharomycetes</taxon>
        <taxon>Saccharomycetales</taxon>
        <taxon>Saccharomycetaceae</taxon>
        <taxon>Lachancea</taxon>
    </lineage>
</organism>
<dbReference type="GO" id="GO:0006368">
    <property type="term" value="P:transcription elongation by RNA polymerase II"/>
    <property type="evidence" value="ECO:0007669"/>
    <property type="project" value="EnsemblFungi"/>
</dbReference>
<keyword evidence="4" id="KW-0539">Nucleus</keyword>
<protein>
    <submittedName>
        <fullName evidence="7">LALA0S01e01112g1_1</fullName>
    </submittedName>
</protein>
<evidence type="ECO:0000256" key="1">
    <source>
        <dbReference type="ARBA" id="ARBA00022853"/>
    </source>
</evidence>
<dbReference type="GO" id="GO:0006357">
    <property type="term" value="P:regulation of transcription by RNA polymerase II"/>
    <property type="evidence" value="ECO:0007669"/>
    <property type="project" value="EnsemblFungi"/>
</dbReference>
<gene>
    <name evidence="7" type="ORF">LALA0_S01e01112g</name>
</gene>
<dbReference type="InterPro" id="IPR052406">
    <property type="entry name" value="Chromatin_Remodeling_Comp"/>
</dbReference>
<dbReference type="InterPro" id="IPR003150">
    <property type="entry name" value="DNA-bd_RFX"/>
</dbReference>
<dbReference type="GO" id="GO:0009303">
    <property type="term" value="P:rRNA transcription"/>
    <property type="evidence" value="ECO:0007669"/>
    <property type="project" value="EnsemblFungi"/>
</dbReference>
<dbReference type="GO" id="GO:0016586">
    <property type="term" value="C:RSC-type complex"/>
    <property type="evidence" value="ECO:0007669"/>
    <property type="project" value="EnsemblFungi"/>
</dbReference>
<dbReference type="OrthoDB" id="338531at2759"/>
<evidence type="ECO:0000259" key="6">
    <source>
        <dbReference type="PROSITE" id="PS51526"/>
    </source>
</evidence>
<dbReference type="PANTHER" id="PTHR22970:SF14">
    <property type="entry name" value="AT-RICH INTERACTIVE DOMAIN-CONTAINING PROTEIN 2"/>
    <property type="match status" value="1"/>
</dbReference>
<dbReference type="Proteomes" id="UP000054304">
    <property type="component" value="Unassembled WGS sequence"/>
</dbReference>
<dbReference type="HOGENOM" id="CLU_026029_0_0_1"/>
<evidence type="ECO:0000256" key="4">
    <source>
        <dbReference type="ARBA" id="ARBA00023242"/>
    </source>
</evidence>
<evidence type="ECO:0000256" key="5">
    <source>
        <dbReference type="SAM" id="MobiDB-lite"/>
    </source>
</evidence>
<name>A0A0C7N0L3_9SACH</name>
<keyword evidence="1" id="KW-0156">Chromatin regulator</keyword>
<dbReference type="AlphaFoldDB" id="A0A0C7N0L3"/>
<dbReference type="RefSeq" id="XP_022626262.1">
    <property type="nucleotide sequence ID" value="XM_022774135.1"/>
</dbReference>
<dbReference type="PROSITE" id="PS51526">
    <property type="entry name" value="RFX_DBD"/>
    <property type="match status" value="1"/>
</dbReference>
<dbReference type="STRING" id="1245769.A0A0C7N0L3"/>
<keyword evidence="3" id="KW-0804">Transcription</keyword>
<feature type="compositionally biased region" description="Polar residues" evidence="5">
    <location>
        <begin position="7"/>
        <end position="17"/>
    </location>
</feature>
<sequence>MTDRTFKQNSPSFTLRSESPMARDSLDLGQTGNALTSVVPEPIYVSREQSSGIPTKTGFSALQYTLTSLNVFQQLPRNSAHGVDDLTRMKMALMSGIPSEVNWALRKYLSYSNKAPYMISLKSNRYLLPLFTKILVRTRPLLKKLDMPLNPETDVPVFQQCLNSVLILRNLAQDAESTQVLALDSVVKDFILAVLQMANAIKENDFLVYAHNSQFFNELTHYVIDLMEAISSYIAPARKDDPFFQNMVSTLTDTKDRYMVISILRSVSRLLVRSKADEESAADNLHDNILDQIVSYLVVANDSELVMASLDFLYQYVLPGNERITTLLQSEHRFAILSAVLPKLLTYGVPLPDYAQYNKIEVRLKPRVRPPAPTEPPKLEKRLFYEILELNEPMRSTAWLRCCFEPVQESEVTQISLWRGYESEFSQAVRDSGRKLLPAVEFIKNVSNTFEHASAMVITDETTGKKRFVIKGIQPRPFAVSIAAGDAAANSSGNRIALPIRDENGIIREASQTALPIVKFPSNLSDVAKASTTFLCLISNDNKGVGFSFCKTVKPIIMHLLADVPPLNSVLAEYMDNIPTV</sequence>
<dbReference type="EMBL" id="LN736360">
    <property type="protein sequence ID" value="CEP60017.1"/>
    <property type="molecule type" value="Genomic_DNA"/>
</dbReference>
<keyword evidence="8" id="KW-1185">Reference proteome</keyword>
<evidence type="ECO:0000256" key="2">
    <source>
        <dbReference type="ARBA" id="ARBA00023015"/>
    </source>
</evidence>
<evidence type="ECO:0000256" key="3">
    <source>
        <dbReference type="ARBA" id="ARBA00023163"/>
    </source>
</evidence>
<evidence type="ECO:0000313" key="7">
    <source>
        <dbReference type="EMBL" id="CEP60017.1"/>
    </source>
</evidence>
<evidence type="ECO:0000313" key="8">
    <source>
        <dbReference type="Proteomes" id="UP000054304"/>
    </source>
</evidence>
<reference evidence="7 8" key="1">
    <citation type="submission" date="2014-12" db="EMBL/GenBank/DDBJ databases">
        <authorList>
            <person name="Neuveglise Cecile"/>
        </authorList>
    </citation>
    <scope>NUCLEOTIDE SEQUENCE [LARGE SCALE GENOMIC DNA]</scope>
    <source>
        <strain evidence="7 8">CBS 12615</strain>
    </source>
</reference>
<dbReference type="GeneID" id="34683387"/>
<feature type="domain" description="RFX-type winged-helix" evidence="6">
    <location>
        <begin position="396"/>
        <end position="477"/>
    </location>
</feature>
<feature type="region of interest" description="Disordered" evidence="5">
    <location>
        <begin position="1"/>
        <end position="27"/>
    </location>
</feature>
<dbReference type="PANTHER" id="PTHR22970">
    <property type="entry name" value="AT-RICH INTERACTIVE DOMAIN-CONTAINING PROTEIN 2"/>
    <property type="match status" value="1"/>
</dbReference>
<accession>A0A0C7N0L3</accession>
<dbReference type="GO" id="GO:0003677">
    <property type="term" value="F:DNA binding"/>
    <property type="evidence" value="ECO:0007669"/>
    <property type="project" value="EnsemblFungi"/>
</dbReference>
<keyword evidence="2" id="KW-0805">Transcription regulation</keyword>
<proteinExistence type="predicted"/>
<dbReference type="GO" id="GO:0006337">
    <property type="term" value="P:nucleosome disassembly"/>
    <property type="evidence" value="ECO:0007669"/>
    <property type="project" value="EnsemblFungi"/>
</dbReference>